<comment type="caution">
    <text evidence="4">The sequence shown here is derived from an EMBL/GenBank/DDBJ whole genome shotgun (WGS) entry which is preliminary data.</text>
</comment>
<sequence length="169" mass="18229">MPYDLKRLPRTDSQPAEAARVGEELRESRLALGVSLEELADQLRINRRYLAALEEGRVRDLPGVAYGTGFVRSYAQAMGLDAPDLVRRFREGAGAATRSKDLVFPEPVPDRGVPAGAVILLGAVLAIGGYAAWYQWSGSAERNVDAVPPLPPRLEQSAREAGLPPLPNG</sequence>
<organism evidence="4 5">
    <name type="scientific">Pseudoroseomonas cervicalis ATCC 49957</name>
    <dbReference type="NCBI Taxonomy" id="525371"/>
    <lineage>
        <taxon>Bacteria</taxon>
        <taxon>Pseudomonadati</taxon>
        <taxon>Pseudomonadota</taxon>
        <taxon>Alphaproteobacteria</taxon>
        <taxon>Acetobacterales</taxon>
        <taxon>Roseomonadaceae</taxon>
        <taxon>Roseomonas</taxon>
    </lineage>
</organism>
<dbReference type="InterPro" id="IPR010982">
    <property type="entry name" value="Lambda_DNA-bd_dom_sf"/>
</dbReference>
<evidence type="ECO:0000313" key="5">
    <source>
        <dbReference type="Proteomes" id="UP000005324"/>
    </source>
</evidence>
<dbReference type="PROSITE" id="PS50943">
    <property type="entry name" value="HTH_CROC1"/>
    <property type="match status" value="1"/>
</dbReference>
<dbReference type="PANTHER" id="PTHR34475:SF1">
    <property type="entry name" value="CYTOSKELETON PROTEIN RODZ"/>
    <property type="match status" value="1"/>
</dbReference>
<keyword evidence="2" id="KW-0812">Transmembrane</keyword>
<dbReference type="PANTHER" id="PTHR34475">
    <property type="match status" value="1"/>
</dbReference>
<dbReference type="HOGENOM" id="CLU_1630455_0_0_5"/>
<feature type="compositionally biased region" description="Basic and acidic residues" evidence="1">
    <location>
        <begin position="1"/>
        <end position="10"/>
    </location>
</feature>
<accession>D5RUH9</accession>
<dbReference type="InterPro" id="IPR001387">
    <property type="entry name" value="Cro/C1-type_HTH"/>
</dbReference>
<proteinExistence type="predicted"/>
<feature type="region of interest" description="Disordered" evidence="1">
    <location>
        <begin position="1"/>
        <end position="20"/>
    </location>
</feature>
<evidence type="ECO:0000313" key="4">
    <source>
        <dbReference type="EMBL" id="EFH09040.1"/>
    </source>
</evidence>
<dbReference type="OrthoDB" id="9790252at2"/>
<evidence type="ECO:0000259" key="3">
    <source>
        <dbReference type="PROSITE" id="PS50943"/>
    </source>
</evidence>
<keyword evidence="2" id="KW-0472">Membrane</keyword>
<keyword evidence="2" id="KW-1133">Transmembrane helix</keyword>
<evidence type="ECO:0000256" key="1">
    <source>
        <dbReference type="SAM" id="MobiDB-lite"/>
    </source>
</evidence>
<name>D5RUH9_9PROT</name>
<feature type="non-terminal residue" evidence="4">
    <location>
        <position position="169"/>
    </location>
</feature>
<dbReference type="CDD" id="cd00093">
    <property type="entry name" value="HTH_XRE"/>
    <property type="match status" value="1"/>
</dbReference>
<feature type="region of interest" description="Disordered" evidence="1">
    <location>
        <begin position="147"/>
        <end position="169"/>
    </location>
</feature>
<feature type="transmembrane region" description="Helical" evidence="2">
    <location>
        <begin position="112"/>
        <end position="133"/>
    </location>
</feature>
<dbReference type="SMART" id="SM00530">
    <property type="entry name" value="HTH_XRE"/>
    <property type="match status" value="1"/>
</dbReference>
<protein>
    <recommendedName>
        <fullName evidence="3">HTH cro/C1-type domain-containing protein</fullName>
    </recommendedName>
</protein>
<dbReference type="Gene3D" id="1.10.260.40">
    <property type="entry name" value="lambda repressor-like DNA-binding domains"/>
    <property type="match status" value="1"/>
</dbReference>
<dbReference type="AlphaFoldDB" id="D5RUH9"/>
<keyword evidence="5" id="KW-1185">Reference proteome</keyword>
<dbReference type="GO" id="GO:0003677">
    <property type="term" value="F:DNA binding"/>
    <property type="evidence" value="ECO:0007669"/>
    <property type="project" value="InterPro"/>
</dbReference>
<dbReference type="InterPro" id="IPR050400">
    <property type="entry name" value="Bact_Cytoskel_RodZ"/>
</dbReference>
<evidence type="ECO:0000256" key="2">
    <source>
        <dbReference type="SAM" id="Phobius"/>
    </source>
</evidence>
<gene>
    <name evidence="4" type="ORF">HMPREF0731_4741</name>
</gene>
<dbReference type="SUPFAM" id="SSF47413">
    <property type="entry name" value="lambda repressor-like DNA-binding domains"/>
    <property type="match status" value="1"/>
</dbReference>
<dbReference type="EMBL" id="ADVL01000996">
    <property type="protein sequence ID" value="EFH09040.1"/>
    <property type="molecule type" value="Genomic_DNA"/>
</dbReference>
<dbReference type="Pfam" id="PF13413">
    <property type="entry name" value="HTH_25"/>
    <property type="match status" value="1"/>
</dbReference>
<dbReference type="Proteomes" id="UP000005324">
    <property type="component" value="Unassembled WGS sequence"/>
</dbReference>
<reference evidence="4 5" key="1">
    <citation type="submission" date="2010-04" db="EMBL/GenBank/DDBJ databases">
        <authorList>
            <person name="Qin X."/>
            <person name="Bachman B."/>
            <person name="Battles P."/>
            <person name="Bell A."/>
            <person name="Bess C."/>
            <person name="Bickham C."/>
            <person name="Chaboub L."/>
            <person name="Chen D."/>
            <person name="Coyle M."/>
            <person name="Deiros D.R."/>
            <person name="Dinh H."/>
            <person name="Forbes L."/>
            <person name="Fowler G."/>
            <person name="Francisco L."/>
            <person name="Fu Q."/>
            <person name="Gubbala S."/>
            <person name="Hale W."/>
            <person name="Han Y."/>
            <person name="Hemphill L."/>
            <person name="Highlander S.K."/>
            <person name="Hirani K."/>
            <person name="Hogues M."/>
            <person name="Jackson L."/>
            <person name="Jakkamsetti A."/>
            <person name="Javaid M."/>
            <person name="Jiang H."/>
            <person name="Korchina V."/>
            <person name="Kovar C."/>
            <person name="Lara F."/>
            <person name="Lee S."/>
            <person name="Mata R."/>
            <person name="Mathew T."/>
            <person name="Moen C."/>
            <person name="Morales K."/>
            <person name="Munidasa M."/>
            <person name="Nazareth L."/>
            <person name="Ngo R."/>
            <person name="Nguyen L."/>
            <person name="Okwuonu G."/>
            <person name="Ongeri F."/>
            <person name="Patil S."/>
            <person name="Petrosino J."/>
            <person name="Pham C."/>
            <person name="Pham P."/>
            <person name="Pu L.-L."/>
            <person name="Puazo M."/>
            <person name="Raj R."/>
            <person name="Reid J."/>
            <person name="Rouhana J."/>
            <person name="Saada N."/>
            <person name="Shang Y."/>
            <person name="Simmons D."/>
            <person name="Thornton R."/>
            <person name="Warren J."/>
            <person name="Weissenberger G."/>
            <person name="Zhang J."/>
            <person name="Zhang L."/>
            <person name="Zhou C."/>
            <person name="Zhu D."/>
            <person name="Muzny D."/>
            <person name="Worley K."/>
            <person name="Gibbs R."/>
        </authorList>
    </citation>
    <scope>NUCLEOTIDE SEQUENCE [LARGE SCALE GENOMIC DNA]</scope>
    <source>
        <strain evidence="4 5">ATCC 49957</strain>
    </source>
</reference>
<dbReference type="RefSeq" id="WP_007006624.1">
    <property type="nucleotide sequence ID" value="NZ_GG771226.1"/>
</dbReference>
<feature type="domain" description="HTH cro/C1-type" evidence="3">
    <location>
        <begin position="25"/>
        <end position="85"/>
    </location>
</feature>